<dbReference type="InterPro" id="IPR009045">
    <property type="entry name" value="Zn_M74/Hedgehog-like"/>
</dbReference>
<dbReference type="SUPFAM" id="SSF55166">
    <property type="entry name" value="Hedgehog/DD-peptidase"/>
    <property type="match status" value="1"/>
</dbReference>
<keyword evidence="7" id="KW-0862">Zinc</keyword>
<evidence type="ECO:0000256" key="5">
    <source>
        <dbReference type="ARBA" id="ARBA00022729"/>
    </source>
</evidence>
<dbReference type="AlphaFoldDB" id="A0A9X0U2S9"/>
<evidence type="ECO:0000256" key="9">
    <source>
        <dbReference type="ARBA" id="ARBA00023316"/>
    </source>
</evidence>
<keyword evidence="6" id="KW-0378">Hydrolase</keyword>
<reference evidence="12 13" key="1">
    <citation type="submission" date="2020-08" db="EMBL/GenBank/DDBJ databases">
        <title>Genomic Encyclopedia of Type Strains, Phase IV (KMG-V): Genome sequencing to study the core and pangenomes of soil and plant-associated prokaryotes.</title>
        <authorList>
            <person name="Whitman W."/>
        </authorList>
    </citation>
    <scope>NUCLEOTIDE SEQUENCE [LARGE SCALE GENOMIC DNA]</scope>
    <source>
        <strain evidence="12 13">X5P2</strain>
    </source>
</reference>
<keyword evidence="5" id="KW-0732">Signal</keyword>
<dbReference type="Pfam" id="PF05951">
    <property type="entry name" value="Peptidase_M15_2"/>
    <property type="match status" value="1"/>
</dbReference>
<evidence type="ECO:0000256" key="6">
    <source>
        <dbReference type="ARBA" id="ARBA00022801"/>
    </source>
</evidence>
<comment type="caution">
    <text evidence="12">The sequence shown here is derived from an EMBL/GenBank/DDBJ whole genome shotgun (WGS) entry which is preliminary data.</text>
</comment>
<dbReference type="PANTHER" id="PTHR37425">
    <property type="match status" value="1"/>
</dbReference>
<evidence type="ECO:0000313" key="12">
    <source>
        <dbReference type="EMBL" id="MBB5327578.1"/>
    </source>
</evidence>
<protein>
    <recommendedName>
        <fullName evidence="11">Murein endopeptidase K</fullName>
    </recommendedName>
</protein>
<dbReference type="GO" id="GO:0071555">
    <property type="term" value="P:cell wall organization"/>
    <property type="evidence" value="ECO:0007669"/>
    <property type="project" value="UniProtKB-KW"/>
</dbReference>
<comment type="similarity">
    <text evidence="10">Belongs to the peptidase M15 family.</text>
</comment>
<accession>A0A9X0U2S9</accession>
<evidence type="ECO:0000256" key="10">
    <source>
        <dbReference type="ARBA" id="ARBA00093448"/>
    </source>
</evidence>
<keyword evidence="13" id="KW-1185">Reference proteome</keyword>
<gene>
    <name evidence="12" type="ORF">HDF14_001183</name>
</gene>
<organism evidence="12 13">
    <name type="scientific">Tunturiibacter gelidiferens</name>
    <dbReference type="NCBI Taxonomy" id="3069689"/>
    <lineage>
        <taxon>Bacteria</taxon>
        <taxon>Pseudomonadati</taxon>
        <taxon>Acidobacteriota</taxon>
        <taxon>Terriglobia</taxon>
        <taxon>Terriglobales</taxon>
        <taxon>Acidobacteriaceae</taxon>
        <taxon>Tunturiibacter</taxon>
    </lineage>
</organism>
<evidence type="ECO:0000256" key="7">
    <source>
        <dbReference type="ARBA" id="ARBA00022833"/>
    </source>
</evidence>
<evidence type="ECO:0000256" key="11">
    <source>
        <dbReference type="ARBA" id="ARBA00093666"/>
    </source>
</evidence>
<keyword evidence="9" id="KW-0961">Cell wall biogenesis/degradation</keyword>
<dbReference type="GO" id="GO:0006508">
    <property type="term" value="P:proteolysis"/>
    <property type="evidence" value="ECO:0007669"/>
    <property type="project" value="UniProtKB-KW"/>
</dbReference>
<dbReference type="EMBL" id="JACHEB010000002">
    <property type="protein sequence ID" value="MBB5327578.1"/>
    <property type="molecule type" value="Genomic_DNA"/>
</dbReference>
<evidence type="ECO:0000256" key="1">
    <source>
        <dbReference type="ARBA" id="ARBA00001947"/>
    </source>
</evidence>
<dbReference type="GO" id="GO:0008237">
    <property type="term" value="F:metallopeptidase activity"/>
    <property type="evidence" value="ECO:0007669"/>
    <property type="project" value="UniProtKB-KW"/>
</dbReference>
<dbReference type="RefSeq" id="WP_260698041.1">
    <property type="nucleotide sequence ID" value="NZ_JACHEB010000002.1"/>
</dbReference>
<dbReference type="PANTHER" id="PTHR37425:SF1">
    <property type="entry name" value="OUTER MEMBRANE PROTEIN"/>
    <property type="match status" value="1"/>
</dbReference>
<name>A0A9X0U2S9_9BACT</name>
<dbReference type="Gene3D" id="3.30.1380.10">
    <property type="match status" value="1"/>
</dbReference>
<dbReference type="Proteomes" id="UP000535182">
    <property type="component" value="Unassembled WGS sequence"/>
</dbReference>
<evidence type="ECO:0000313" key="13">
    <source>
        <dbReference type="Proteomes" id="UP000535182"/>
    </source>
</evidence>
<keyword evidence="4" id="KW-0479">Metal-binding</keyword>
<dbReference type="GO" id="GO:0046872">
    <property type="term" value="F:metal ion binding"/>
    <property type="evidence" value="ECO:0007669"/>
    <property type="project" value="UniProtKB-KW"/>
</dbReference>
<keyword evidence="8" id="KW-0482">Metalloprotease</keyword>
<keyword evidence="3" id="KW-0645">Protease</keyword>
<evidence type="ECO:0000256" key="3">
    <source>
        <dbReference type="ARBA" id="ARBA00022670"/>
    </source>
</evidence>
<dbReference type="InterPro" id="IPR010275">
    <property type="entry name" value="MepK"/>
</dbReference>
<comment type="cofactor">
    <cofactor evidence="1">
        <name>Zn(2+)</name>
        <dbReference type="ChEBI" id="CHEBI:29105"/>
    </cofactor>
</comment>
<evidence type="ECO:0000256" key="4">
    <source>
        <dbReference type="ARBA" id="ARBA00022723"/>
    </source>
</evidence>
<evidence type="ECO:0000256" key="2">
    <source>
        <dbReference type="ARBA" id="ARBA00004776"/>
    </source>
</evidence>
<comment type="pathway">
    <text evidence="2">Cell wall biogenesis; cell wall polysaccharide biosynthesis.</text>
</comment>
<evidence type="ECO:0000256" key="8">
    <source>
        <dbReference type="ARBA" id="ARBA00023049"/>
    </source>
</evidence>
<proteinExistence type="inferred from homology"/>
<sequence length="257" mass="28089">MQRSHAKGVAAVVAIMTVLFGMSGSSWARSVRTRVHAGLHSSMRTPSRTKTHPVAITGEEVVAGVMPDELSSGTASGELPDDGKPYQLRMTNLHTGESLDVVYRIGDTYVPEALEKLDYFLRDHYTQDVVHYEPKEFDVLHAMMSRLGRVNGIIQVVCGYRTPETNEALRHASVKTGVAEHSQHMEGHAIDLRVPGVSTVQVRNTALSLRAGGVGYYPVSQFVHVDVGPVREWAFGVTPRKPARRVHSAHSGTVTGE</sequence>